<dbReference type="NCBIfam" id="TIGR01656">
    <property type="entry name" value="Histidinol-ppas"/>
    <property type="match status" value="1"/>
</dbReference>
<evidence type="ECO:0000256" key="6">
    <source>
        <dbReference type="ARBA" id="ARBA00031828"/>
    </source>
</evidence>
<dbReference type="GO" id="GO:0005737">
    <property type="term" value="C:cytoplasm"/>
    <property type="evidence" value="ECO:0007669"/>
    <property type="project" value="UniProtKB-SubCell"/>
</dbReference>
<evidence type="ECO:0000256" key="9">
    <source>
        <dbReference type="PIRSR" id="PIRSR004682-3"/>
    </source>
</evidence>
<evidence type="ECO:0000256" key="2">
    <source>
        <dbReference type="ARBA" id="ARBA00022490"/>
    </source>
</evidence>
<feature type="site" description="Stabilizes the phosphoryl group" evidence="9">
    <location>
        <position position="50"/>
    </location>
</feature>
<name>A0A2N1PR25_9BACT</name>
<comment type="subcellular location">
    <subcellularLocation>
        <location evidence="1 7">Cytoplasm</location>
    </subcellularLocation>
</comment>
<dbReference type="InterPro" id="IPR036412">
    <property type="entry name" value="HAD-like_sf"/>
</dbReference>
<evidence type="ECO:0000313" key="12">
    <source>
        <dbReference type="Proteomes" id="UP000233256"/>
    </source>
</evidence>
<reference evidence="11 12" key="1">
    <citation type="journal article" date="2017" name="ISME J.">
        <title>Potential for microbial H2 and metal transformations associated with novel bacteria and archaea in deep terrestrial subsurface sediments.</title>
        <authorList>
            <person name="Hernsdorf A.W."/>
            <person name="Amano Y."/>
            <person name="Miyakawa K."/>
            <person name="Ise K."/>
            <person name="Suzuki Y."/>
            <person name="Anantharaman K."/>
            <person name="Probst A."/>
            <person name="Burstein D."/>
            <person name="Thomas B.C."/>
            <person name="Banfield J.F."/>
        </authorList>
    </citation>
    <scope>NUCLEOTIDE SEQUENCE [LARGE SCALE GENOMIC DNA]</scope>
    <source>
        <strain evidence="11">HGW-Wallbacteria-1</strain>
    </source>
</reference>
<dbReference type="InterPro" id="IPR006543">
    <property type="entry name" value="Histidinol-phos"/>
</dbReference>
<dbReference type="SUPFAM" id="SSF56784">
    <property type="entry name" value="HAD-like"/>
    <property type="match status" value="1"/>
</dbReference>
<feature type="active site" description="Proton donor" evidence="8">
    <location>
        <position position="10"/>
    </location>
</feature>
<dbReference type="Gene3D" id="3.40.50.1000">
    <property type="entry name" value="HAD superfamily/HAD-like"/>
    <property type="match status" value="1"/>
</dbReference>
<dbReference type="InterPro" id="IPR006549">
    <property type="entry name" value="HAD-SF_hydro_IIIA"/>
</dbReference>
<gene>
    <name evidence="11" type="ORF">CVV64_07930</name>
</gene>
<comment type="similarity">
    <text evidence="7">Belongs to the gmhB family.</text>
</comment>
<keyword evidence="5 7" id="KW-0119">Carbohydrate metabolism</keyword>
<evidence type="ECO:0000256" key="1">
    <source>
        <dbReference type="ARBA" id="ARBA00004496"/>
    </source>
</evidence>
<keyword evidence="4 7" id="KW-0378">Hydrolase</keyword>
<dbReference type="Pfam" id="PF13242">
    <property type="entry name" value="Hydrolase_like"/>
    <property type="match status" value="1"/>
</dbReference>
<comment type="caution">
    <text evidence="11">The sequence shown here is derived from an EMBL/GenBank/DDBJ whole genome shotgun (WGS) entry which is preliminary data.</text>
</comment>
<keyword evidence="3 10" id="KW-0479">Metal-binding</keyword>
<dbReference type="NCBIfam" id="TIGR01662">
    <property type="entry name" value="HAD-SF-IIIA"/>
    <property type="match status" value="1"/>
</dbReference>
<feature type="site" description="Contributes to substrate recognition" evidence="9">
    <location>
        <position position="106"/>
    </location>
</feature>
<feature type="binding site" evidence="10">
    <location>
        <position position="132"/>
    </location>
    <ligand>
        <name>Mg(2+)</name>
        <dbReference type="ChEBI" id="CHEBI:18420"/>
    </ligand>
</feature>
<feature type="active site" description="Nucleophile" evidence="8">
    <location>
        <position position="8"/>
    </location>
</feature>
<evidence type="ECO:0000256" key="8">
    <source>
        <dbReference type="PIRSR" id="PIRSR004682-1"/>
    </source>
</evidence>
<organism evidence="11 12">
    <name type="scientific">Candidatus Wallbacteria bacterium HGW-Wallbacteria-1</name>
    <dbReference type="NCBI Taxonomy" id="2013854"/>
    <lineage>
        <taxon>Bacteria</taxon>
        <taxon>Candidatus Walliibacteriota</taxon>
    </lineage>
</organism>
<accession>A0A2N1PR25</accession>
<dbReference type="GO" id="GO:0016791">
    <property type="term" value="F:phosphatase activity"/>
    <property type="evidence" value="ECO:0007669"/>
    <property type="project" value="InterPro"/>
</dbReference>
<dbReference type="EMBL" id="PGXC01000004">
    <property type="protein sequence ID" value="PKK90798.1"/>
    <property type="molecule type" value="Genomic_DNA"/>
</dbReference>
<dbReference type="InterPro" id="IPR023214">
    <property type="entry name" value="HAD_sf"/>
</dbReference>
<evidence type="ECO:0000256" key="3">
    <source>
        <dbReference type="ARBA" id="ARBA00022723"/>
    </source>
</evidence>
<dbReference type="Proteomes" id="UP000233256">
    <property type="component" value="Unassembled WGS sequence"/>
</dbReference>
<evidence type="ECO:0000256" key="5">
    <source>
        <dbReference type="ARBA" id="ARBA00023277"/>
    </source>
</evidence>
<dbReference type="CDD" id="cd07503">
    <property type="entry name" value="HAD_HisB-N"/>
    <property type="match status" value="1"/>
</dbReference>
<dbReference type="GO" id="GO:0005975">
    <property type="term" value="P:carbohydrate metabolic process"/>
    <property type="evidence" value="ECO:0007669"/>
    <property type="project" value="InterPro"/>
</dbReference>
<feature type="binding site" evidence="10">
    <location>
        <position position="8"/>
    </location>
    <ligand>
        <name>Mg(2+)</name>
        <dbReference type="ChEBI" id="CHEBI:18420"/>
    </ligand>
</feature>
<comment type="cofactor">
    <cofactor evidence="10">
        <name>Mg(2+)</name>
        <dbReference type="ChEBI" id="CHEBI:18420"/>
    </cofactor>
</comment>
<dbReference type="PANTHER" id="PTHR42891:SF1">
    <property type="entry name" value="D-GLYCERO-BETA-D-MANNO-HEPTOSE-1,7-BISPHOSPHATE 7-PHOSPHATASE"/>
    <property type="match status" value="1"/>
</dbReference>
<dbReference type="AlphaFoldDB" id="A0A2N1PR25"/>
<dbReference type="PIRSF" id="PIRSF004682">
    <property type="entry name" value="GmhB"/>
    <property type="match status" value="1"/>
</dbReference>
<keyword evidence="2 7" id="KW-0963">Cytoplasm</keyword>
<dbReference type="PANTHER" id="PTHR42891">
    <property type="entry name" value="D-GLYCERO-BETA-D-MANNO-HEPTOSE-1,7-BISPHOSPHATE 7-PHOSPHATASE"/>
    <property type="match status" value="1"/>
</dbReference>
<dbReference type="EC" id="3.1.3.-" evidence="7"/>
<feature type="binding site" evidence="10">
    <location>
        <position position="10"/>
    </location>
    <ligand>
        <name>Mg(2+)</name>
        <dbReference type="ChEBI" id="CHEBI:18420"/>
    </ligand>
</feature>
<evidence type="ECO:0000313" key="11">
    <source>
        <dbReference type="EMBL" id="PKK90798.1"/>
    </source>
</evidence>
<evidence type="ECO:0000256" key="4">
    <source>
        <dbReference type="ARBA" id="ARBA00022801"/>
    </source>
</evidence>
<keyword evidence="10" id="KW-0460">Magnesium</keyword>
<proteinExistence type="inferred from homology"/>
<sequence>MNKAVFLDRDGTINDNSRIVNNPDELVLYSEAVEALRLLGDCGYRLIVVTNQGGVSLGHMNDEMLARINLRMVEQLMARGVFLDGIYASTWHERGDQSRGDDPSWRKPESGMLLRAAHDMGIDLKSSFMVGDRATDLEAGRAAGCRTVLVLTGDGDKVDLSAAAPDVIAGNLLEAAKRILALDSSISQQDR</sequence>
<dbReference type="InterPro" id="IPR004446">
    <property type="entry name" value="Heptose_bisP_phosphatase"/>
</dbReference>
<evidence type="ECO:0000256" key="10">
    <source>
        <dbReference type="PIRSR" id="PIRSR004682-4"/>
    </source>
</evidence>
<dbReference type="GO" id="GO:0046872">
    <property type="term" value="F:metal ion binding"/>
    <property type="evidence" value="ECO:0007669"/>
    <property type="project" value="UniProtKB-KW"/>
</dbReference>
<feature type="site" description="Stabilizes the phosphoryl group" evidence="9">
    <location>
        <position position="107"/>
    </location>
</feature>
<evidence type="ECO:0000256" key="7">
    <source>
        <dbReference type="PIRNR" id="PIRNR004682"/>
    </source>
</evidence>
<protein>
    <recommendedName>
        <fullName evidence="6 7">D,D-heptose 1,7-bisphosphate phosphatase</fullName>
        <ecNumber evidence="7">3.1.3.-</ecNumber>
    </recommendedName>
</protein>